<dbReference type="EMBL" id="JABFUD020000005">
    <property type="protein sequence ID" value="KAI5080320.1"/>
    <property type="molecule type" value="Genomic_DNA"/>
</dbReference>
<dbReference type="InterPro" id="IPR046960">
    <property type="entry name" value="PPR_At4g14850-like_plant"/>
</dbReference>
<dbReference type="GO" id="GO:0009451">
    <property type="term" value="P:RNA modification"/>
    <property type="evidence" value="ECO:0007669"/>
    <property type="project" value="InterPro"/>
</dbReference>
<dbReference type="FunFam" id="1.25.40.10:FF:000285">
    <property type="entry name" value="Pentatricopeptide repeat-containing protein, chloroplastic"/>
    <property type="match status" value="1"/>
</dbReference>
<dbReference type="Pfam" id="PF13041">
    <property type="entry name" value="PPR_2"/>
    <property type="match status" value="4"/>
</dbReference>
<feature type="repeat" description="PPR" evidence="2">
    <location>
        <begin position="22"/>
        <end position="56"/>
    </location>
</feature>
<feature type="repeat" description="PPR" evidence="2">
    <location>
        <begin position="426"/>
        <end position="460"/>
    </location>
</feature>
<dbReference type="FunFam" id="1.25.40.10:FF:000158">
    <property type="entry name" value="pentatricopeptide repeat-containing protein At2g33680"/>
    <property type="match status" value="1"/>
</dbReference>
<evidence type="ECO:0008006" key="5">
    <source>
        <dbReference type="Google" id="ProtNLM"/>
    </source>
</evidence>
<feature type="repeat" description="PPR" evidence="2">
    <location>
        <begin position="325"/>
        <end position="359"/>
    </location>
</feature>
<evidence type="ECO:0000256" key="1">
    <source>
        <dbReference type="ARBA" id="ARBA00022737"/>
    </source>
</evidence>
<accession>A0A9D4ZPG4</accession>
<name>A0A9D4ZPG4_ADICA</name>
<dbReference type="OrthoDB" id="1902039at2759"/>
<keyword evidence="1" id="KW-0677">Repeat</keyword>
<feature type="repeat" description="PPR" evidence="2">
    <location>
        <begin position="527"/>
        <end position="561"/>
    </location>
</feature>
<dbReference type="NCBIfam" id="TIGR00756">
    <property type="entry name" value="PPR"/>
    <property type="match status" value="9"/>
</dbReference>
<reference evidence="3 4" key="1">
    <citation type="submission" date="2021-01" db="EMBL/GenBank/DDBJ databases">
        <title>Adiantum capillus-veneris genome.</title>
        <authorList>
            <person name="Fang Y."/>
            <person name="Liao Q."/>
        </authorList>
    </citation>
    <scope>NUCLEOTIDE SEQUENCE [LARGE SCALE GENOMIC DNA]</scope>
    <source>
        <strain evidence="3">H3</strain>
        <tissue evidence="3">Leaf</tissue>
    </source>
</reference>
<dbReference type="AlphaFoldDB" id="A0A9D4ZPG4"/>
<dbReference type="FunFam" id="1.25.40.10:FF:000031">
    <property type="entry name" value="Pentatricopeptide repeat-containing protein mitochondrial"/>
    <property type="match status" value="1"/>
</dbReference>
<dbReference type="FunFam" id="1.25.40.10:FF:000381">
    <property type="entry name" value="Pentatricopeptide repeat-containing protein"/>
    <property type="match status" value="1"/>
</dbReference>
<sequence>MYGNCISLTEAHNTFLQIKHRNVVSWTAMITVFTRLERSSDALSLFYQMQSHGIKPTKVTFASLLNACASNEAFTDGRNMHAYIAELEFETDTVVNNALISMYDKCGSVSEARCVFDHVKCRDVVTWTAMIGAYTQHMLYKKALQIFYSMQQANVKPNAVTIVNVLSICACAGATMEGMVIHFFVIEDAFEQNNVVANALMILYGNGGSLEDAMRTFNGIAYPNASNWTTMIAVFTQHGQNSKSWHLFDLMQEKGFEVSKVALVIVLSACTGIEARVKGEACHTCIINYGYELDITVGNALIGMYSRCSSLDHAKSSFLHMRSQDIVSFTSMIVAYIQDGFFTKGSELFQLMIERGMIPDKAAFISILSACEKPEALELGRSIHAKALETMTVLDTGLSNALLTMYGRCGSIGSAENVFKHIREKSTTSWSALISFHAQNGNVDHAFELFQRMYIDDVKTDIARFVGVLSTCIVESKLGIGRLIHWLLIDSAVEVASVLGNALVSMYGKCRSVTDAKWVFDSLSKIDIVAWTSMLAAYAQHGDSTAVVNLYYEMQSKGVKPDKFVYSLAVAACNTPEMLYDGKNVHACINQSNIEVDLVLANALINMYGKCGSVVSARQVFDNMSERDLFSFNSMIVTHAQFSQGNEALQTFQQMQVEGIEPDRVSYLGVLSASSTLSDLNIGKMFHAMVSNGGFKRDDAVATAFLNMYSKCGSVQCAWRIFQSLLERGIVAWTSIITALADHGHTRRALKLFDLMVDEGIDLNELSFVSVLSACSRAGLIDQALVFFQKTNRANKAAFRSSHFNCMLDLVTRSGRLGEAETFLSVSPYQPGVVDWMTLLSASKICNDVQRGRRAAYYLMELDEDCTAAYLLLANAYAFADASL</sequence>
<dbReference type="FunFam" id="1.25.40.10:FF:000344">
    <property type="entry name" value="Pentatricopeptide repeat-containing protein"/>
    <property type="match status" value="1"/>
</dbReference>
<feature type="repeat" description="PPR" evidence="2">
    <location>
        <begin position="628"/>
        <end position="662"/>
    </location>
</feature>
<gene>
    <name evidence="3" type="ORF">GOP47_0005799</name>
</gene>
<evidence type="ECO:0000256" key="2">
    <source>
        <dbReference type="PROSITE-ProRule" id="PRU00708"/>
    </source>
</evidence>
<dbReference type="InterPro" id="IPR002885">
    <property type="entry name" value="PPR_rpt"/>
</dbReference>
<dbReference type="Pfam" id="PF01535">
    <property type="entry name" value="PPR"/>
    <property type="match status" value="6"/>
</dbReference>
<feature type="repeat" description="PPR" evidence="2">
    <location>
        <begin position="729"/>
        <end position="763"/>
    </location>
</feature>
<dbReference type="GO" id="GO:0048731">
    <property type="term" value="P:system development"/>
    <property type="evidence" value="ECO:0007669"/>
    <property type="project" value="UniProtKB-ARBA"/>
</dbReference>
<feature type="repeat" description="PPR" evidence="2">
    <location>
        <begin position="597"/>
        <end position="627"/>
    </location>
</feature>
<evidence type="ECO:0000313" key="4">
    <source>
        <dbReference type="Proteomes" id="UP000886520"/>
    </source>
</evidence>
<dbReference type="PANTHER" id="PTHR47926:SF533">
    <property type="entry name" value="DYW DOMAIN-CONTAINING PROTEIN"/>
    <property type="match status" value="1"/>
</dbReference>
<evidence type="ECO:0000313" key="3">
    <source>
        <dbReference type="EMBL" id="KAI5080320.1"/>
    </source>
</evidence>
<dbReference type="GO" id="GO:0003723">
    <property type="term" value="F:RNA binding"/>
    <property type="evidence" value="ECO:0007669"/>
    <property type="project" value="InterPro"/>
</dbReference>
<feature type="repeat" description="PPR" evidence="2">
    <location>
        <begin position="224"/>
        <end position="258"/>
    </location>
</feature>
<dbReference type="PANTHER" id="PTHR47926">
    <property type="entry name" value="PENTATRICOPEPTIDE REPEAT-CONTAINING PROTEIN"/>
    <property type="match status" value="1"/>
</dbReference>
<proteinExistence type="predicted"/>
<dbReference type="PROSITE" id="PS51375">
    <property type="entry name" value="PPR"/>
    <property type="match status" value="9"/>
</dbReference>
<organism evidence="3 4">
    <name type="scientific">Adiantum capillus-veneris</name>
    <name type="common">Maidenhair fern</name>
    <dbReference type="NCBI Taxonomy" id="13818"/>
    <lineage>
        <taxon>Eukaryota</taxon>
        <taxon>Viridiplantae</taxon>
        <taxon>Streptophyta</taxon>
        <taxon>Embryophyta</taxon>
        <taxon>Tracheophyta</taxon>
        <taxon>Polypodiopsida</taxon>
        <taxon>Polypodiidae</taxon>
        <taxon>Polypodiales</taxon>
        <taxon>Pteridineae</taxon>
        <taxon>Pteridaceae</taxon>
        <taxon>Vittarioideae</taxon>
        <taxon>Adiantum</taxon>
    </lineage>
</organism>
<comment type="caution">
    <text evidence="3">The sequence shown here is derived from an EMBL/GenBank/DDBJ whole genome shotgun (WGS) entry which is preliminary data.</text>
</comment>
<feature type="repeat" description="PPR" evidence="2">
    <location>
        <begin position="123"/>
        <end position="157"/>
    </location>
</feature>
<dbReference type="Gene3D" id="1.25.40.10">
    <property type="entry name" value="Tetratricopeptide repeat domain"/>
    <property type="match status" value="8"/>
</dbReference>
<dbReference type="Proteomes" id="UP000886520">
    <property type="component" value="Chromosome 5"/>
</dbReference>
<keyword evidence="4" id="KW-1185">Reference proteome</keyword>
<dbReference type="InterPro" id="IPR011990">
    <property type="entry name" value="TPR-like_helical_dom_sf"/>
</dbReference>
<protein>
    <recommendedName>
        <fullName evidence="5">Pentatricopeptide repeat-containing protein</fullName>
    </recommendedName>
</protein>